<evidence type="ECO:0000313" key="10">
    <source>
        <dbReference type="EMBL" id="GGH74540.1"/>
    </source>
</evidence>
<keyword evidence="8 9" id="KW-0472">Membrane</keyword>
<keyword evidence="6 9" id="KW-0812">Transmembrane</keyword>
<comment type="caution">
    <text evidence="9">Lacks conserved residue(s) required for the propagation of feature annotation.</text>
</comment>
<evidence type="ECO:0000256" key="3">
    <source>
        <dbReference type="ARBA" id="ARBA00006263"/>
    </source>
</evidence>
<dbReference type="Proteomes" id="UP000602050">
    <property type="component" value="Unassembled WGS sequence"/>
</dbReference>
<evidence type="ECO:0000313" key="11">
    <source>
        <dbReference type="Proteomes" id="UP000602050"/>
    </source>
</evidence>
<sequence length="326" mass="36477">MEHHMLAILLAVVIDFMIGDPPTWPHPVRWIGSGIGYLEKRLNQGKHRKAKGFFMVLLIISITFLTTLMLVSVFYQLHPVLGIVAEGIIIASAIAQKGLKDAALAIYHPLRKGDMKKAREKLSYIVGRDTEHLDEKEIVRGTVETVAENTSDGVTAPLFWALIGGAPLAMVYRAINTCDSMVGYKNEKYREFGWASARLDDLANWIPSRLTACLIVIGNKPEVMNWKKAWKLFFRDARNHPSPNSGWLESAVAAILGVQLGGINYYQGQISERAKIGEPVVPLNKEHIVKTNNILFRTTLLFLLVLMMGGWLYELAAAWFESAIHI</sequence>
<dbReference type="GO" id="GO:0048472">
    <property type="term" value="F:threonine-phosphate decarboxylase activity"/>
    <property type="evidence" value="ECO:0007669"/>
    <property type="project" value="InterPro"/>
</dbReference>
<protein>
    <recommendedName>
        <fullName evidence="9">Cobalamin biosynthesis protein CobD</fullName>
    </recommendedName>
</protein>
<dbReference type="Pfam" id="PF03186">
    <property type="entry name" value="CobD_Cbib"/>
    <property type="match status" value="1"/>
</dbReference>
<dbReference type="InterPro" id="IPR004485">
    <property type="entry name" value="Cobalamin_biosynth_CobD/CbiB"/>
</dbReference>
<dbReference type="GO" id="GO:0015420">
    <property type="term" value="F:ABC-type vitamin B12 transporter activity"/>
    <property type="evidence" value="ECO:0007669"/>
    <property type="project" value="UniProtKB-UniRule"/>
</dbReference>
<dbReference type="AlphaFoldDB" id="A0A8J2ZRF3"/>
<comment type="subcellular location">
    <subcellularLocation>
        <location evidence="1 9">Cell membrane</location>
        <topology evidence="1 9">Multi-pass membrane protein</topology>
    </subcellularLocation>
</comment>
<accession>A0A8J2ZRF3</accession>
<gene>
    <name evidence="10" type="primary">cbiB</name>
    <name evidence="9" type="synonym">cobD</name>
    <name evidence="10" type="ORF">GCM10010978_13510</name>
</gene>
<organism evidence="10 11">
    <name type="scientific">Compostibacillus humi</name>
    <dbReference type="NCBI Taxonomy" id="1245525"/>
    <lineage>
        <taxon>Bacteria</taxon>
        <taxon>Bacillati</taxon>
        <taxon>Bacillota</taxon>
        <taxon>Bacilli</taxon>
        <taxon>Bacillales</taxon>
        <taxon>Bacillaceae</taxon>
        <taxon>Compostibacillus</taxon>
    </lineage>
</organism>
<comment type="pathway">
    <text evidence="2 9">Cofactor biosynthesis; adenosylcobalamin biosynthesis.</text>
</comment>
<evidence type="ECO:0000256" key="7">
    <source>
        <dbReference type="ARBA" id="ARBA00022989"/>
    </source>
</evidence>
<feature type="transmembrane region" description="Helical" evidence="9">
    <location>
        <begin position="53"/>
        <end position="75"/>
    </location>
</feature>
<evidence type="ECO:0000256" key="2">
    <source>
        <dbReference type="ARBA" id="ARBA00004953"/>
    </source>
</evidence>
<evidence type="ECO:0000256" key="9">
    <source>
        <dbReference type="HAMAP-Rule" id="MF_00024"/>
    </source>
</evidence>
<comment type="function">
    <text evidence="9">Converts cobyric acid to cobinamide by the addition of aminopropanol on the F carboxylic group.</text>
</comment>
<evidence type="ECO:0000256" key="4">
    <source>
        <dbReference type="ARBA" id="ARBA00022475"/>
    </source>
</evidence>
<evidence type="ECO:0000256" key="1">
    <source>
        <dbReference type="ARBA" id="ARBA00004651"/>
    </source>
</evidence>
<dbReference type="PANTHER" id="PTHR34308">
    <property type="entry name" value="COBALAMIN BIOSYNTHESIS PROTEIN CBIB"/>
    <property type="match status" value="1"/>
</dbReference>
<dbReference type="RefSeq" id="WP_308421552.1">
    <property type="nucleotide sequence ID" value="NZ_BMEV01000019.1"/>
</dbReference>
<keyword evidence="4 9" id="KW-1003">Cell membrane</keyword>
<keyword evidence="11" id="KW-1185">Reference proteome</keyword>
<dbReference type="GO" id="GO:0009236">
    <property type="term" value="P:cobalamin biosynthetic process"/>
    <property type="evidence" value="ECO:0007669"/>
    <property type="project" value="UniProtKB-UniRule"/>
</dbReference>
<dbReference type="UniPathway" id="UPA00148"/>
<dbReference type="EMBL" id="BMEV01000019">
    <property type="protein sequence ID" value="GGH74540.1"/>
    <property type="molecule type" value="Genomic_DNA"/>
</dbReference>
<comment type="caution">
    <text evidence="10">The sequence shown here is derived from an EMBL/GenBank/DDBJ whole genome shotgun (WGS) entry which is preliminary data.</text>
</comment>
<evidence type="ECO:0000256" key="5">
    <source>
        <dbReference type="ARBA" id="ARBA00022573"/>
    </source>
</evidence>
<comment type="similarity">
    <text evidence="3 9">Belongs to the CobD/CbiB family.</text>
</comment>
<feature type="transmembrane region" description="Helical" evidence="9">
    <location>
        <begin position="158"/>
        <end position="175"/>
    </location>
</feature>
<dbReference type="HAMAP" id="MF_00024">
    <property type="entry name" value="CobD_CbiB"/>
    <property type="match status" value="1"/>
</dbReference>
<dbReference type="PANTHER" id="PTHR34308:SF1">
    <property type="entry name" value="COBALAMIN BIOSYNTHESIS PROTEIN CBIB"/>
    <property type="match status" value="1"/>
</dbReference>
<reference evidence="10" key="2">
    <citation type="submission" date="2020-09" db="EMBL/GenBank/DDBJ databases">
        <authorList>
            <person name="Sun Q."/>
            <person name="Zhou Y."/>
        </authorList>
    </citation>
    <scope>NUCLEOTIDE SEQUENCE</scope>
    <source>
        <strain evidence="10">CGMCC 1.12360</strain>
    </source>
</reference>
<feature type="transmembrane region" description="Helical" evidence="9">
    <location>
        <begin position="294"/>
        <end position="313"/>
    </location>
</feature>
<keyword evidence="5 9" id="KW-0169">Cobalamin biosynthesis</keyword>
<reference evidence="10" key="1">
    <citation type="journal article" date="2014" name="Int. J. Syst. Evol. Microbiol.">
        <title>Complete genome sequence of Corynebacterium casei LMG S-19264T (=DSM 44701T), isolated from a smear-ripened cheese.</title>
        <authorList>
            <consortium name="US DOE Joint Genome Institute (JGI-PGF)"/>
            <person name="Walter F."/>
            <person name="Albersmeier A."/>
            <person name="Kalinowski J."/>
            <person name="Ruckert C."/>
        </authorList>
    </citation>
    <scope>NUCLEOTIDE SEQUENCE</scope>
    <source>
        <strain evidence="10">CGMCC 1.12360</strain>
    </source>
</reference>
<keyword evidence="7 9" id="KW-1133">Transmembrane helix</keyword>
<dbReference type="GO" id="GO:0005886">
    <property type="term" value="C:plasma membrane"/>
    <property type="evidence" value="ECO:0007669"/>
    <property type="project" value="UniProtKB-SubCell"/>
</dbReference>
<proteinExistence type="inferred from homology"/>
<dbReference type="NCBIfam" id="TIGR00380">
    <property type="entry name" value="cobal_cbiB"/>
    <property type="match status" value="1"/>
</dbReference>
<evidence type="ECO:0000256" key="6">
    <source>
        <dbReference type="ARBA" id="ARBA00022692"/>
    </source>
</evidence>
<evidence type="ECO:0000256" key="8">
    <source>
        <dbReference type="ARBA" id="ARBA00023136"/>
    </source>
</evidence>
<name>A0A8J2ZRF3_9BACI</name>